<accession>A0AAV3WU94</accession>
<evidence type="ECO:0000313" key="2">
    <source>
        <dbReference type="Proteomes" id="UP000887127"/>
    </source>
</evidence>
<comment type="caution">
    <text evidence="1">The sequence shown here is derived from an EMBL/GenBank/DDBJ whole genome shotgun (WGS) entry which is preliminary data.</text>
</comment>
<dbReference type="AlphaFoldDB" id="A0AAV3WU94"/>
<organism evidence="1 2">
    <name type="scientific">Marinilactibacillus psychrotolerans</name>
    <dbReference type="NCBI Taxonomy" id="191770"/>
    <lineage>
        <taxon>Bacteria</taxon>
        <taxon>Bacillati</taxon>
        <taxon>Bacillota</taxon>
        <taxon>Bacilli</taxon>
        <taxon>Lactobacillales</taxon>
        <taxon>Carnobacteriaceae</taxon>
        <taxon>Marinilactibacillus</taxon>
    </lineage>
</organism>
<dbReference type="EMBL" id="BKBI01000008">
    <property type="protein sequence ID" value="GEQ35698.1"/>
    <property type="molecule type" value="Genomic_DNA"/>
</dbReference>
<name>A0AAV3WU94_9LACT</name>
<dbReference type="GeneID" id="96912573"/>
<dbReference type="RefSeq" id="WP_091763501.1">
    <property type="nucleotide sequence ID" value="NZ_BJVX01000038.1"/>
</dbReference>
<dbReference type="Proteomes" id="UP000887127">
    <property type="component" value="Unassembled WGS sequence"/>
</dbReference>
<proteinExistence type="predicted"/>
<sequence>MSDEEKKYRTWIGNNGLALNQLNGVFFEMQVGYDPLHLTTMIENNEDSRFPKYHGIFNQIK</sequence>
<reference evidence="1" key="1">
    <citation type="submission" date="2019-08" db="EMBL/GenBank/DDBJ databases">
        <title>Marinilactibacillus psychrotolerans M13-2T whole genome sequencing project.</title>
        <authorList>
            <person name="Ishikawa M."/>
            <person name="Suzuki T."/>
            <person name="Matsutani M."/>
        </authorList>
    </citation>
    <scope>NUCLEOTIDE SEQUENCE</scope>
    <source>
        <strain evidence="1">M13-2T</strain>
    </source>
</reference>
<gene>
    <name evidence="1" type="ORF">M132T_12060</name>
</gene>
<protein>
    <submittedName>
        <fullName evidence="1">Uncharacterized protein</fullName>
    </submittedName>
</protein>
<evidence type="ECO:0000313" key="1">
    <source>
        <dbReference type="EMBL" id="GEQ35698.1"/>
    </source>
</evidence>